<keyword evidence="3" id="KW-1185">Reference proteome</keyword>
<evidence type="ECO:0000313" key="3">
    <source>
        <dbReference type="Proteomes" id="UP000503278"/>
    </source>
</evidence>
<evidence type="ECO:0000259" key="1">
    <source>
        <dbReference type="SMART" id="SM00829"/>
    </source>
</evidence>
<dbReference type="EMBL" id="CP051682">
    <property type="protein sequence ID" value="QJD97423.1"/>
    <property type="molecule type" value="Genomic_DNA"/>
</dbReference>
<feature type="domain" description="Enoyl reductase (ER)" evidence="1">
    <location>
        <begin position="10"/>
        <end position="310"/>
    </location>
</feature>
<organism evidence="2 3">
    <name type="scientific">Mucilaginibacter robiniae</name>
    <dbReference type="NCBI Taxonomy" id="2728022"/>
    <lineage>
        <taxon>Bacteria</taxon>
        <taxon>Pseudomonadati</taxon>
        <taxon>Bacteroidota</taxon>
        <taxon>Sphingobacteriia</taxon>
        <taxon>Sphingobacteriales</taxon>
        <taxon>Sphingobacteriaceae</taxon>
        <taxon>Mucilaginibacter</taxon>
    </lineage>
</organism>
<dbReference type="Proteomes" id="UP000503278">
    <property type="component" value="Chromosome"/>
</dbReference>
<sequence>MKAAIIEGYGEADKFTLKEVPTPELEDCQILINNKASSVNPVDVLVRKGKLKLMTGLFGEHIIGSDFSGVVIASKSKKFKVGDEVYGFKNALKGHAYAEQVAVDEDNAALKPVGLSFTEAASLPLAASTAWQAMVEDGKLKQGARVLINGCTGGVGTAAVQIAKSFECHITGVCNGKNADFAKSLGCDVVIDYKKEKIPENEQYDLFFDANGGLTISDVKSNIAPEGMFVSTRGGMDGVKGAITGAVDVLLQSKMKIVQVVPKTIDLQKLQLLVDQGKLKPYVTATFSLAELQQAHEMQEQGGFTGKIAVAIS</sequence>
<dbReference type="Gene3D" id="3.90.180.10">
    <property type="entry name" value="Medium-chain alcohol dehydrogenases, catalytic domain"/>
    <property type="match status" value="1"/>
</dbReference>
<dbReference type="PANTHER" id="PTHR44013:SF1">
    <property type="entry name" value="ZINC-TYPE ALCOHOL DEHYDROGENASE-LIKE PROTEIN C16A3.02C"/>
    <property type="match status" value="1"/>
</dbReference>
<dbReference type="InterPro" id="IPR013154">
    <property type="entry name" value="ADH-like_N"/>
</dbReference>
<dbReference type="CDD" id="cd08267">
    <property type="entry name" value="MDR1"/>
    <property type="match status" value="1"/>
</dbReference>
<dbReference type="AlphaFoldDB" id="A0A7L5E969"/>
<dbReference type="InterPro" id="IPR036291">
    <property type="entry name" value="NAD(P)-bd_dom_sf"/>
</dbReference>
<dbReference type="PANTHER" id="PTHR44013">
    <property type="entry name" value="ZINC-TYPE ALCOHOL DEHYDROGENASE-LIKE PROTEIN C16A3.02C"/>
    <property type="match status" value="1"/>
</dbReference>
<name>A0A7L5E969_9SPHI</name>
<dbReference type="InterPro" id="IPR011032">
    <property type="entry name" value="GroES-like_sf"/>
</dbReference>
<protein>
    <submittedName>
        <fullName evidence="2">NAD(P)-dependent alcohol dehydrogenase</fullName>
    </submittedName>
</protein>
<gene>
    <name evidence="2" type="ORF">HH214_16865</name>
</gene>
<dbReference type="Pfam" id="PF13602">
    <property type="entry name" value="ADH_zinc_N_2"/>
    <property type="match status" value="1"/>
</dbReference>
<dbReference type="GO" id="GO:0016491">
    <property type="term" value="F:oxidoreductase activity"/>
    <property type="evidence" value="ECO:0007669"/>
    <property type="project" value="InterPro"/>
</dbReference>
<dbReference type="SUPFAM" id="SSF50129">
    <property type="entry name" value="GroES-like"/>
    <property type="match status" value="1"/>
</dbReference>
<dbReference type="Pfam" id="PF08240">
    <property type="entry name" value="ADH_N"/>
    <property type="match status" value="1"/>
</dbReference>
<reference evidence="2 3" key="1">
    <citation type="submission" date="2020-04" db="EMBL/GenBank/DDBJ databases">
        <title>Genome sequencing of novel species.</title>
        <authorList>
            <person name="Heo J."/>
            <person name="Kim S.-J."/>
            <person name="Kim J.-S."/>
            <person name="Hong S.-B."/>
            <person name="Kwon S.-W."/>
        </authorList>
    </citation>
    <scope>NUCLEOTIDE SEQUENCE [LARGE SCALE GENOMIC DNA]</scope>
    <source>
        <strain evidence="2 3">F39-2</strain>
    </source>
</reference>
<dbReference type="InterPro" id="IPR020843">
    <property type="entry name" value="ER"/>
</dbReference>
<accession>A0A7L5E969</accession>
<dbReference type="KEGG" id="mrob:HH214_16865"/>
<dbReference type="RefSeq" id="WP_169609577.1">
    <property type="nucleotide sequence ID" value="NZ_CP051682.1"/>
</dbReference>
<proteinExistence type="predicted"/>
<evidence type="ECO:0000313" key="2">
    <source>
        <dbReference type="EMBL" id="QJD97423.1"/>
    </source>
</evidence>
<dbReference type="InterPro" id="IPR052733">
    <property type="entry name" value="Chloroplast_QOR"/>
</dbReference>
<dbReference type="SUPFAM" id="SSF51735">
    <property type="entry name" value="NAD(P)-binding Rossmann-fold domains"/>
    <property type="match status" value="1"/>
</dbReference>
<dbReference type="Gene3D" id="3.40.50.720">
    <property type="entry name" value="NAD(P)-binding Rossmann-like Domain"/>
    <property type="match status" value="1"/>
</dbReference>
<dbReference type="SMART" id="SM00829">
    <property type="entry name" value="PKS_ER"/>
    <property type="match status" value="1"/>
</dbReference>